<dbReference type="AlphaFoldDB" id="A0A1F7Y1T5"/>
<accession>A0A1F7Y1T5</accession>
<dbReference type="Proteomes" id="UP000178419">
    <property type="component" value="Unassembled WGS sequence"/>
</dbReference>
<evidence type="ECO:0000313" key="3">
    <source>
        <dbReference type="Proteomes" id="UP000178419"/>
    </source>
</evidence>
<protein>
    <recommendedName>
        <fullName evidence="1">Methyltransferase type 11 domain-containing protein</fullName>
    </recommendedName>
</protein>
<sequence length="211" mass="24363">MKSTKDEKFVWGGLHPFFYHPFIFHLIPDLKNKTVLDVGCGRGIYGYLIRATRPLAKGRLIGLDTNPDYLSFCSRFKVYDKLIKSDVRHLPFKDKSIDILLCTEVIEHLPKKEGKKFLNEINRVCRGRAIITTPNVFFKTVDAKFEDAHHSVWSADEFRQYGYKVHGIGVRMPIGSYDKTFMLKQALSFLATPISFIIPELSGYIICFKDY</sequence>
<comment type="caution">
    <text evidence="2">The sequence shown here is derived from an EMBL/GenBank/DDBJ whole genome shotgun (WGS) entry which is preliminary data.</text>
</comment>
<dbReference type="Gene3D" id="3.40.50.150">
    <property type="entry name" value="Vaccinia Virus protein VP39"/>
    <property type="match status" value="1"/>
</dbReference>
<evidence type="ECO:0000259" key="1">
    <source>
        <dbReference type="Pfam" id="PF08241"/>
    </source>
</evidence>
<organism evidence="2 3">
    <name type="scientific">Candidatus Woesebacteria bacterium RIFCSPHIGHO2_01_FULL_38_9</name>
    <dbReference type="NCBI Taxonomy" id="1802492"/>
    <lineage>
        <taxon>Bacteria</taxon>
        <taxon>Candidatus Woeseibacteriota</taxon>
    </lineage>
</organism>
<reference evidence="2 3" key="1">
    <citation type="journal article" date="2016" name="Nat. Commun.">
        <title>Thousands of microbial genomes shed light on interconnected biogeochemical processes in an aquifer system.</title>
        <authorList>
            <person name="Anantharaman K."/>
            <person name="Brown C.T."/>
            <person name="Hug L.A."/>
            <person name="Sharon I."/>
            <person name="Castelle C.J."/>
            <person name="Probst A.J."/>
            <person name="Thomas B.C."/>
            <person name="Singh A."/>
            <person name="Wilkins M.J."/>
            <person name="Karaoz U."/>
            <person name="Brodie E.L."/>
            <person name="Williams K.H."/>
            <person name="Hubbard S.S."/>
            <person name="Banfield J.F."/>
        </authorList>
    </citation>
    <scope>NUCLEOTIDE SEQUENCE [LARGE SCALE GENOMIC DNA]</scope>
</reference>
<dbReference type="Pfam" id="PF08241">
    <property type="entry name" value="Methyltransf_11"/>
    <property type="match status" value="1"/>
</dbReference>
<dbReference type="InterPro" id="IPR029063">
    <property type="entry name" value="SAM-dependent_MTases_sf"/>
</dbReference>
<dbReference type="PANTHER" id="PTHR43591">
    <property type="entry name" value="METHYLTRANSFERASE"/>
    <property type="match status" value="1"/>
</dbReference>
<dbReference type="EMBL" id="MGGE01000026">
    <property type="protein sequence ID" value="OGM21130.1"/>
    <property type="molecule type" value="Genomic_DNA"/>
</dbReference>
<gene>
    <name evidence="2" type="ORF">A2714_05700</name>
</gene>
<dbReference type="CDD" id="cd02440">
    <property type="entry name" value="AdoMet_MTases"/>
    <property type="match status" value="1"/>
</dbReference>
<proteinExistence type="predicted"/>
<feature type="domain" description="Methyltransferase type 11" evidence="1">
    <location>
        <begin position="36"/>
        <end position="127"/>
    </location>
</feature>
<dbReference type="GO" id="GO:0008757">
    <property type="term" value="F:S-adenosylmethionine-dependent methyltransferase activity"/>
    <property type="evidence" value="ECO:0007669"/>
    <property type="project" value="InterPro"/>
</dbReference>
<evidence type="ECO:0000313" key="2">
    <source>
        <dbReference type="EMBL" id="OGM21130.1"/>
    </source>
</evidence>
<name>A0A1F7Y1T5_9BACT</name>
<dbReference type="InterPro" id="IPR013216">
    <property type="entry name" value="Methyltransf_11"/>
</dbReference>
<dbReference type="SUPFAM" id="SSF53335">
    <property type="entry name" value="S-adenosyl-L-methionine-dependent methyltransferases"/>
    <property type="match status" value="1"/>
</dbReference>